<evidence type="ECO:0000313" key="2">
    <source>
        <dbReference type="Proteomes" id="UP000000657"/>
    </source>
</evidence>
<accession>Q0RES8</accession>
<sequence length="21" mass="2184">MLTWLIAAFGSRSALAVLGCC</sequence>
<dbReference type="HOGENOM" id="CLU_3426515_0_0_11"/>
<name>Q0RES8_FRAAA</name>
<gene>
    <name evidence="1" type="ordered locus">FRAAL5395</name>
</gene>
<dbReference type="AlphaFoldDB" id="Q0RES8"/>
<evidence type="ECO:0000313" key="1">
    <source>
        <dbReference type="EMBL" id="CAJ64028.1"/>
    </source>
</evidence>
<dbReference type="KEGG" id="fal:FRAAL5395"/>
<organism evidence="1 2">
    <name type="scientific">Frankia alni (strain DSM 45986 / CECT 9034 / ACN14a)</name>
    <dbReference type="NCBI Taxonomy" id="326424"/>
    <lineage>
        <taxon>Bacteria</taxon>
        <taxon>Bacillati</taxon>
        <taxon>Actinomycetota</taxon>
        <taxon>Actinomycetes</taxon>
        <taxon>Frankiales</taxon>
        <taxon>Frankiaceae</taxon>
        <taxon>Frankia</taxon>
    </lineage>
</organism>
<keyword evidence="2" id="KW-1185">Reference proteome</keyword>
<reference evidence="1 2" key="1">
    <citation type="journal article" date="2007" name="Genome Res.">
        <title>Genome characteristics of facultatively symbiotic Frankia sp. strains reflect host range and host plant biogeography.</title>
        <authorList>
            <person name="Normand P."/>
            <person name="Lapierre P."/>
            <person name="Tisa L.S."/>
            <person name="Gogarten J.P."/>
            <person name="Alloisio N."/>
            <person name="Bagnarol E."/>
            <person name="Bassi C.A."/>
            <person name="Berry A.M."/>
            <person name="Bickhart D.M."/>
            <person name="Choisne N."/>
            <person name="Couloux A."/>
            <person name="Cournoyer B."/>
            <person name="Cruveiller S."/>
            <person name="Daubin V."/>
            <person name="Demange N."/>
            <person name="Francino M.P."/>
            <person name="Goltsman E."/>
            <person name="Huang Y."/>
            <person name="Kopp O.R."/>
            <person name="Labarre L."/>
            <person name="Lapidus A."/>
            <person name="Lavire C."/>
            <person name="Marechal J."/>
            <person name="Martinez M."/>
            <person name="Mastronunzio J.E."/>
            <person name="Mullin B.C."/>
            <person name="Niemann J."/>
            <person name="Pujic P."/>
            <person name="Rawnsley T."/>
            <person name="Rouy Z."/>
            <person name="Schenowitz C."/>
            <person name="Sellstedt A."/>
            <person name="Tavares F."/>
            <person name="Tomkins J.P."/>
            <person name="Vallenet D."/>
            <person name="Valverde C."/>
            <person name="Wall L.G."/>
            <person name="Wang Y."/>
            <person name="Medigue C."/>
            <person name="Benson D.R."/>
        </authorList>
    </citation>
    <scope>NUCLEOTIDE SEQUENCE [LARGE SCALE GENOMIC DNA]</scope>
    <source>
        <strain evidence="2">DSM 45986 / CECT 9034 / ACN14a</strain>
    </source>
</reference>
<dbReference type="EMBL" id="CT573213">
    <property type="protein sequence ID" value="CAJ64028.1"/>
    <property type="molecule type" value="Genomic_DNA"/>
</dbReference>
<dbReference type="STRING" id="326424.FRAAL5395"/>
<dbReference type="Proteomes" id="UP000000657">
    <property type="component" value="Chromosome"/>
</dbReference>
<proteinExistence type="predicted"/>
<protein>
    <submittedName>
        <fullName evidence="1">Uncharacterized protein</fullName>
    </submittedName>
</protein>